<dbReference type="InterPro" id="IPR058240">
    <property type="entry name" value="rSAM_sf"/>
</dbReference>
<evidence type="ECO:0000256" key="13">
    <source>
        <dbReference type="ARBA" id="ARBA00077306"/>
    </source>
</evidence>
<dbReference type="InterPro" id="IPR034480">
    <property type="entry name" value="Heme_synthase-like"/>
</dbReference>
<dbReference type="SFLD" id="SFLDS00029">
    <property type="entry name" value="Radical_SAM"/>
    <property type="match status" value="1"/>
</dbReference>
<dbReference type="eggNOG" id="COG0535">
    <property type="taxonomic scope" value="Bacteria"/>
</dbReference>
<dbReference type="InterPro" id="IPR050377">
    <property type="entry name" value="Radical_SAM_PqqE_MftC-like"/>
</dbReference>
<dbReference type="HOGENOM" id="CLU_009273_4_0_9"/>
<keyword evidence="6" id="KW-0411">Iron-sulfur</keyword>
<dbReference type="GO" id="GO:0051539">
    <property type="term" value="F:4 iron, 4 sulfur cluster binding"/>
    <property type="evidence" value="ECO:0007669"/>
    <property type="project" value="UniProtKB-KW"/>
</dbReference>
<dbReference type="EMBL" id="CP003261">
    <property type="protein sequence ID" value="AGK95588.1"/>
    <property type="molecule type" value="Genomic_DNA"/>
</dbReference>
<gene>
    <name evidence="16" type="ORF">Clopa_0538</name>
</gene>
<dbReference type="PIRSF" id="PIRSF037420">
    <property type="entry name" value="PQQ_syn_pqqE"/>
    <property type="match status" value="1"/>
</dbReference>
<keyword evidence="4" id="KW-0479">Metal-binding</keyword>
<dbReference type="SFLD" id="SFLDG01386">
    <property type="entry name" value="main_SPASM_domain-containing"/>
    <property type="match status" value="1"/>
</dbReference>
<dbReference type="GO" id="GO:0003824">
    <property type="term" value="F:catalytic activity"/>
    <property type="evidence" value="ECO:0007669"/>
    <property type="project" value="InterPro"/>
</dbReference>
<dbReference type="CDD" id="cd01335">
    <property type="entry name" value="Radical_SAM"/>
    <property type="match status" value="1"/>
</dbReference>
<dbReference type="InterPro" id="IPR023885">
    <property type="entry name" value="4Fe4S-binding_SPASM_dom"/>
</dbReference>
<dbReference type="GO" id="GO:0046872">
    <property type="term" value="F:metal ion binding"/>
    <property type="evidence" value="ECO:0007669"/>
    <property type="project" value="UniProtKB-KW"/>
</dbReference>
<evidence type="ECO:0000256" key="10">
    <source>
        <dbReference type="ARBA" id="ARBA00066739"/>
    </source>
</evidence>
<evidence type="ECO:0000259" key="15">
    <source>
        <dbReference type="PROSITE" id="PS51918"/>
    </source>
</evidence>
<dbReference type="PROSITE" id="PS51918">
    <property type="entry name" value="RADICAL_SAM"/>
    <property type="match status" value="1"/>
</dbReference>
<evidence type="ECO:0000256" key="6">
    <source>
        <dbReference type="ARBA" id="ARBA00023014"/>
    </source>
</evidence>
<dbReference type="EC" id="4.1.99.26" evidence="11"/>
<evidence type="ECO:0000256" key="4">
    <source>
        <dbReference type="ARBA" id="ARBA00022723"/>
    </source>
</evidence>
<dbReference type="InterPro" id="IPR023930">
    <property type="entry name" value="NirJ1"/>
</dbReference>
<dbReference type="PANTHER" id="PTHR11228">
    <property type="entry name" value="RADICAL SAM DOMAIN PROTEIN"/>
    <property type="match status" value="1"/>
</dbReference>
<dbReference type="NCBIfam" id="TIGR04054">
    <property type="entry name" value="rSAM_NirJ1"/>
    <property type="match status" value="1"/>
</dbReference>
<dbReference type="InterPro" id="IPR017200">
    <property type="entry name" value="PqqE-like"/>
</dbReference>
<dbReference type="PATRIC" id="fig|86416.3.peg.518"/>
<reference evidence="16 17" key="1">
    <citation type="submission" date="2012-01" db="EMBL/GenBank/DDBJ databases">
        <title>Complete sequence of chromosome of Clostridium pasteurianum BC1.</title>
        <authorList>
            <consortium name="US DOE Joint Genome Institute"/>
            <person name="Lucas S."/>
            <person name="Han J."/>
            <person name="Lapidus A."/>
            <person name="Cheng J.-F."/>
            <person name="Goodwin L."/>
            <person name="Pitluck S."/>
            <person name="Peters L."/>
            <person name="Mikhailova N."/>
            <person name="Teshima H."/>
            <person name="Detter J.C."/>
            <person name="Han C."/>
            <person name="Tapia R."/>
            <person name="Land M."/>
            <person name="Hauser L."/>
            <person name="Kyrpides N."/>
            <person name="Ivanova N."/>
            <person name="Pagani I."/>
            <person name="Dunn J."/>
            <person name="Taghavi S."/>
            <person name="Francis A."/>
            <person name="van der Lelie D."/>
            <person name="Woyke T."/>
        </authorList>
    </citation>
    <scope>NUCLEOTIDE SEQUENCE [LARGE SCALE GENOMIC DNA]</scope>
    <source>
        <strain evidence="16 17">BC1</strain>
    </source>
</reference>
<dbReference type="OrthoDB" id="7021155at2"/>
<sequence length="392" mass="44172">MIGISKLLCGTESFGDKLRYVHGASMQKNGVSKGRGPVVVWNCTKTCNLKCRHCYADSDSRIYKDELTTKEAKNFIDDLQKLKVPVILFSGGEPLLREDLFELIKYAKQCNIRSTISTNGTLINKDIAARLRQCGVGYVGISLDGIGERHDIFRGVKGSFDSALRGIRNCRETGQKVGLRFTINKYNYNELENIFHLIEEEKINRVCFYHLVYSGRGTSMIDEDISHDQAREAMNLIMTKTMELGNKVEILTVDNHTDSVYLYLQSREKYPALADNILKLMRLNGGNRSGIAIANVDYRGNVHPDQFTSQYTFGNVKERSFGDIWSDTSNSIINGLKNRKVMLKGRCSSCKWLDICNGNFRSRAEAVTGDFWESDPACYLTDNEIEGISPGV</sequence>
<dbReference type="FunFam" id="3.20.20.70:FF:000188">
    <property type="entry name" value="Mycofactocin radical SAM maturase MftC"/>
    <property type="match status" value="1"/>
</dbReference>
<dbReference type="SFLD" id="SFLDG01385">
    <property type="entry name" value="heme_carboxy_lyase_like"/>
    <property type="match status" value="1"/>
</dbReference>
<comment type="catalytic activity">
    <reaction evidence="8">
        <text>[mycofactocin precursor peptide]-C-terminal glycyl-L-valyl-L-tyrosine + S-adenosyl-L-methionine = [mycofactocin precursor peptide]-C-terminal glycyl-N-{[2-(4-hydroxyphenyl)ethenyl]-3-methylbutanamide} + 5'-deoxyadenosine + L-methionine + CO2</text>
        <dbReference type="Rhea" id="RHEA:65492"/>
        <dbReference type="Rhea" id="RHEA-COMP:16815"/>
        <dbReference type="Rhea" id="RHEA-COMP:16816"/>
        <dbReference type="ChEBI" id="CHEBI:16526"/>
        <dbReference type="ChEBI" id="CHEBI:17319"/>
        <dbReference type="ChEBI" id="CHEBI:57844"/>
        <dbReference type="ChEBI" id="CHEBI:59789"/>
        <dbReference type="ChEBI" id="CHEBI:156515"/>
        <dbReference type="ChEBI" id="CHEBI:156517"/>
        <dbReference type="EC" id="1.3.98.7"/>
    </reaction>
</comment>
<dbReference type="Pfam" id="PF13186">
    <property type="entry name" value="SPASM"/>
    <property type="match status" value="1"/>
</dbReference>
<dbReference type="RefSeq" id="WP_015613915.1">
    <property type="nucleotide sequence ID" value="NC_021182.1"/>
</dbReference>
<evidence type="ECO:0000256" key="11">
    <source>
        <dbReference type="ARBA" id="ARBA00066804"/>
    </source>
</evidence>
<evidence type="ECO:0000256" key="12">
    <source>
        <dbReference type="ARBA" id="ARBA00074337"/>
    </source>
</evidence>
<dbReference type="PANTHER" id="PTHR11228:SF7">
    <property type="entry name" value="PQQA PEPTIDE CYCLASE"/>
    <property type="match status" value="1"/>
</dbReference>
<evidence type="ECO:0000256" key="1">
    <source>
        <dbReference type="ARBA" id="ARBA00001966"/>
    </source>
</evidence>
<proteinExistence type="predicted"/>
<dbReference type="InterPro" id="IPR007197">
    <property type="entry name" value="rSAM"/>
</dbReference>
<dbReference type="SUPFAM" id="SSF102114">
    <property type="entry name" value="Radical SAM enzymes"/>
    <property type="match status" value="1"/>
</dbReference>
<keyword evidence="7" id="KW-0456">Lyase</keyword>
<keyword evidence="17" id="KW-1185">Reference proteome</keyword>
<dbReference type="InterPro" id="IPR034479">
    <property type="entry name" value="AhbC-like"/>
</dbReference>
<dbReference type="CDD" id="cd21123">
    <property type="entry name" value="SPASM_MftC-like"/>
    <property type="match status" value="1"/>
</dbReference>
<evidence type="ECO:0000313" key="17">
    <source>
        <dbReference type="Proteomes" id="UP000013523"/>
    </source>
</evidence>
<evidence type="ECO:0000313" key="16">
    <source>
        <dbReference type="EMBL" id="AGK95588.1"/>
    </source>
</evidence>
<dbReference type="Proteomes" id="UP000013523">
    <property type="component" value="Chromosome"/>
</dbReference>
<dbReference type="SFLD" id="SFLDG01067">
    <property type="entry name" value="SPASM/twitch_domain_containing"/>
    <property type="match status" value="1"/>
</dbReference>
<feature type="domain" description="Radical SAM core" evidence="15">
    <location>
        <begin position="33"/>
        <end position="243"/>
    </location>
</feature>
<dbReference type="Pfam" id="PF04055">
    <property type="entry name" value="Radical_SAM"/>
    <property type="match status" value="1"/>
</dbReference>
<accession>R4JZ63</accession>
<dbReference type="GO" id="GO:0006783">
    <property type="term" value="P:heme biosynthetic process"/>
    <property type="evidence" value="ECO:0007669"/>
    <property type="project" value="TreeGrafter"/>
</dbReference>
<name>R4JZ63_CLOPA</name>
<protein>
    <recommendedName>
        <fullName evidence="12">Mycofactocin maturase MftC</fullName>
        <ecNumber evidence="10">1.3.98.7</ecNumber>
        <ecNumber evidence="11">4.1.99.26</ecNumber>
    </recommendedName>
    <alternativeName>
        <fullName evidence="14">[Mycofactocin precursor peptide]-pyrrolidinone derivative synthase</fullName>
    </alternativeName>
    <alternativeName>
        <fullName evidence="13">[Mycofactocin precursor peptide]-tyrosine decarboxylase</fullName>
    </alternativeName>
</protein>
<dbReference type="STRING" id="86416.Clopa_0538"/>
<keyword evidence="2" id="KW-0004">4Fe-4S</keyword>
<evidence type="ECO:0000256" key="8">
    <source>
        <dbReference type="ARBA" id="ARBA00051525"/>
    </source>
</evidence>
<evidence type="ECO:0000256" key="9">
    <source>
        <dbReference type="ARBA" id="ARBA00051925"/>
    </source>
</evidence>
<comment type="cofactor">
    <cofactor evidence="1">
        <name>[4Fe-4S] cluster</name>
        <dbReference type="ChEBI" id="CHEBI:49883"/>
    </cofactor>
</comment>
<evidence type="ECO:0000256" key="14">
    <source>
        <dbReference type="ARBA" id="ARBA00079192"/>
    </source>
</evidence>
<keyword evidence="3" id="KW-0949">S-adenosyl-L-methionine</keyword>
<dbReference type="SMART" id="SM00729">
    <property type="entry name" value="Elp3"/>
    <property type="match status" value="1"/>
</dbReference>
<evidence type="ECO:0000256" key="2">
    <source>
        <dbReference type="ARBA" id="ARBA00022485"/>
    </source>
</evidence>
<dbReference type="NCBIfam" id="TIGR04085">
    <property type="entry name" value="rSAM_more_4Fe4S"/>
    <property type="match status" value="1"/>
</dbReference>
<dbReference type="AlphaFoldDB" id="R4JZ63"/>
<dbReference type="SFLD" id="SFLDF00543">
    <property type="entry name" value="alternative_heme_biosynthesis"/>
    <property type="match status" value="1"/>
</dbReference>
<dbReference type="InterPro" id="IPR006638">
    <property type="entry name" value="Elp3/MiaA/NifB-like_rSAM"/>
</dbReference>
<organism evidence="16 17">
    <name type="scientific">Clostridium pasteurianum BC1</name>
    <dbReference type="NCBI Taxonomy" id="86416"/>
    <lineage>
        <taxon>Bacteria</taxon>
        <taxon>Bacillati</taxon>
        <taxon>Bacillota</taxon>
        <taxon>Clostridia</taxon>
        <taxon>Eubacteriales</taxon>
        <taxon>Clostridiaceae</taxon>
        <taxon>Clostridium</taxon>
    </lineage>
</organism>
<evidence type="ECO:0000256" key="3">
    <source>
        <dbReference type="ARBA" id="ARBA00022691"/>
    </source>
</evidence>
<evidence type="ECO:0000256" key="5">
    <source>
        <dbReference type="ARBA" id="ARBA00023004"/>
    </source>
</evidence>
<dbReference type="Gene3D" id="3.20.20.70">
    <property type="entry name" value="Aldolase class I"/>
    <property type="match status" value="1"/>
</dbReference>
<evidence type="ECO:0000256" key="7">
    <source>
        <dbReference type="ARBA" id="ARBA00023239"/>
    </source>
</evidence>
<dbReference type="InterPro" id="IPR013785">
    <property type="entry name" value="Aldolase_TIM"/>
</dbReference>
<comment type="catalytic activity">
    <reaction evidence="9">
        <text>[mycofactocin precursor peptide]-C-terminal glycyl-N-{[2-(4-hydroxyphenyl)ethenyl]-3-methylbutanamide} + AH2 + S-adenosyl-L-methionine = [mycofactocin precursor peptide]-C-terminal glycyl-N-{5-[(4-hydroxyphenyl)methyl]-4,4-dimethyl-2-oxopyrrolidin-3-yl}acetamide + 5'-deoxyadenosine + L-methionine + A + H(+)</text>
        <dbReference type="Rhea" id="RHEA:65500"/>
        <dbReference type="Rhea" id="RHEA-COMP:16816"/>
        <dbReference type="Rhea" id="RHEA-COMP:16818"/>
        <dbReference type="ChEBI" id="CHEBI:13193"/>
        <dbReference type="ChEBI" id="CHEBI:15378"/>
        <dbReference type="ChEBI" id="CHEBI:17319"/>
        <dbReference type="ChEBI" id="CHEBI:17499"/>
        <dbReference type="ChEBI" id="CHEBI:57844"/>
        <dbReference type="ChEBI" id="CHEBI:59789"/>
        <dbReference type="ChEBI" id="CHEBI:156517"/>
        <dbReference type="ChEBI" id="CHEBI:156518"/>
        <dbReference type="EC" id="4.1.99.26"/>
    </reaction>
</comment>
<keyword evidence="5" id="KW-0408">Iron</keyword>
<dbReference type="EC" id="1.3.98.7" evidence="10"/>
<dbReference type="KEGG" id="cpas:Clopa_0538"/>